<dbReference type="KEGG" id="haz:A9404_12755"/>
<dbReference type="EMBL" id="CP016027">
    <property type="protein sequence ID" value="ANJ68127.1"/>
    <property type="molecule type" value="Genomic_DNA"/>
</dbReference>
<dbReference type="Proteomes" id="UP000078596">
    <property type="component" value="Chromosome"/>
</dbReference>
<organism evidence="2 3">
    <name type="scientific">Halothiobacillus diazotrophicus</name>
    <dbReference type="NCBI Taxonomy" id="1860122"/>
    <lineage>
        <taxon>Bacteria</taxon>
        <taxon>Pseudomonadati</taxon>
        <taxon>Pseudomonadota</taxon>
        <taxon>Gammaproteobacteria</taxon>
        <taxon>Chromatiales</taxon>
        <taxon>Halothiobacillaceae</taxon>
        <taxon>Halothiobacillus</taxon>
    </lineage>
</organism>
<keyword evidence="3" id="KW-1185">Reference proteome</keyword>
<dbReference type="AlphaFoldDB" id="A0A191ZJV2"/>
<evidence type="ECO:0000313" key="2">
    <source>
        <dbReference type="EMBL" id="ANJ68127.1"/>
    </source>
</evidence>
<reference evidence="2 3" key="1">
    <citation type="submission" date="2016-06" db="EMBL/GenBank/DDBJ databases">
        <title>Insight into the functional genes involving in sulfur oxidation in Pearl River water.</title>
        <authorList>
            <person name="Luo J."/>
            <person name="Tan X."/>
            <person name="Lin W."/>
        </authorList>
    </citation>
    <scope>NUCLEOTIDE SEQUENCE [LARGE SCALE GENOMIC DNA]</scope>
    <source>
        <strain evidence="2 3">LS2</strain>
    </source>
</reference>
<evidence type="ECO:0000313" key="3">
    <source>
        <dbReference type="Proteomes" id="UP000078596"/>
    </source>
</evidence>
<proteinExistence type="predicted"/>
<keyword evidence="1" id="KW-0812">Transmembrane</keyword>
<feature type="transmembrane region" description="Helical" evidence="1">
    <location>
        <begin position="147"/>
        <end position="164"/>
    </location>
</feature>
<keyword evidence="1" id="KW-1133">Transmembrane helix</keyword>
<evidence type="ECO:0000256" key="1">
    <source>
        <dbReference type="SAM" id="Phobius"/>
    </source>
</evidence>
<dbReference type="PANTHER" id="PTHR36434">
    <property type="entry name" value="MEMBRANE PROTEASE YUGP-RELATED"/>
    <property type="match status" value="1"/>
</dbReference>
<keyword evidence="1" id="KW-0472">Membrane</keyword>
<dbReference type="PANTHER" id="PTHR36434:SF1">
    <property type="entry name" value="MEMBRANE PROTEASE YUGP-RELATED"/>
    <property type="match status" value="1"/>
</dbReference>
<gene>
    <name evidence="2" type="ORF">A9404_12755</name>
</gene>
<feature type="transmembrane region" description="Helical" evidence="1">
    <location>
        <begin position="122"/>
        <end position="140"/>
    </location>
</feature>
<name>A0A191ZJV2_9GAMM</name>
<accession>A0A191ZJV2</accession>
<dbReference type="InterPro" id="IPR007395">
    <property type="entry name" value="Zn_peptidase_2"/>
</dbReference>
<dbReference type="STRING" id="1860122.A9404_12755"/>
<dbReference type="Pfam" id="PF04298">
    <property type="entry name" value="Zn_peptidase_2"/>
    <property type="match status" value="1"/>
</dbReference>
<protein>
    <submittedName>
        <fullName evidence="2">Peptidase</fullName>
    </submittedName>
</protein>
<sequence>MAILLLAGLGLFALLSWWPGWWVRQVMARHRAPVDRYPFSGGDLARYLLDRRGLADVTVEMTKDGDHYDPHSRSVRLSPENFSGRSLTAITVAAHEVGHALQHAEGDPAFERRQEMVERSAWAQRVAGWLLVAIPVVTVLEKQPMPALVMLVVGVLTMAVPLLAQLSNLPIEMDASFNRALPMLEQGGWLTKTERKPARQILRAAALTYVAQAIGSLLNVLKWLRGLRM</sequence>